<proteinExistence type="predicted"/>
<feature type="region of interest" description="Disordered" evidence="1">
    <location>
        <begin position="1"/>
        <end position="56"/>
    </location>
</feature>
<feature type="compositionally biased region" description="Acidic residues" evidence="1">
    <location>
        <begin position="46"/>
        <end position="56"/>
    </location>
</feature>
<dbReference type="EMBL" id="KK914428">
    <property type="protein sequence ID" value="KDP36527.1"/>
    <property type="molecule type" value="Genomic_DNA"/>
</dbReference>
<evidence type="ECO:0000256" key="1">
    <source>
        <dbReference type="SAM" id="MobiDB-lite"/>
    </source>
</evidence>
<name>A0A067KK66_JATCU</name>
<evidence type="ECO:0000313" key="3">
    <source>
        <dbReference type="Proteomes" id="UP000027138"/>
    </source>
</evidence>
<keyword evidence="3" id="KW-1185">Reference proteome</keyword>
<organism evidence="2 3">
    <name type="scientific">Jatropha curcas</name>
    <name type="common">Barbados nut</name>
    <dbReference type="NCBI Taxonomy" id="180498"/>
    <lineage>
        <taxon>Eukaryota</taxon>
        <taxon>Viridiplantae</taxon>
        <taxon>Streptophyta</taxon>
        <taxon>Embryophyta</taxon>
        <taxon>Tracheophyta</taxon>
        <taxon>Spermatophyta</taxon>
        <taxon>Magnoliopsida</taxon>
        <taxon>eudicotyledons</taxon>
        <taxon>Gunneridae</taxon>
        <taxon>Pentapetalae</taxon>
        <taxon>rosids</taxon>
        <taxon>fabids</taxon>
        <taxon>Malpighiales</taxon>
        <taxon>Euphorbiaceae</taxon>
        <taxon>Crotonoideae</taxon>
        <taxon>Jatropheae</taxon>
        <taxon>Jatropha</taxon>
    </lineage>
</organism>
<evidence type="ECO:0000313" key="2">
    <source>
        <dbReference type="EMBL" id="KDP36527.1"/>
    </source>
</evidence>
<reference evidence="2 3" key="1">
    <citation type="journal article" date="2014" name="PLoS ONE">
        <title>Global Analysis of Gene Expression Profiles in Physic Nut (Jatropha curcas L.) Seedlings Exposed to Salt Stress.</title>
        <authorList>
            <person name="Zhang L."/>
            <person name="Zhang C."/>
            <person name="Wu P."/>
            <person name="Chen Y."/>
            <person name="Li M."/>
            <person name="Jiang H."/>
            <person name="Wu G."/>
        </authorList>
    </citation>
    <scope>NUCLEOTIDE SEQUENCE [LARGE SCALE GENOMIC DNA]</scope>
    <source>
        <strain evidence="3">cv. GZQX0401</strain>
        <tissue evidence="2">Young leaves</tissue>
    </source>
</reference>
<dbReference type="AlphaFoldDB" id="A0A067KK66"/>
<feature type="compositionally biased region" description="Low complexity" evidence="1">
    <location>
        <begin position="10"/>
        <end position="23"/>
    </location>
</feature>
<gene>
    <name evidence="2" type="ORF">JCGZ_08864</name>
</gene>
<dbReference type="Proteomes" id="UP000027138">
    <property type="component" value="Unassembled WGS sequence"/>
</dbReference>
<protein>
    <submittedName>
        <fullName evidence="2">Uncharacterized protein</fullName>
    </submittedName>
</protein>
<accession>A0A067KK66</accession>
<sequence>MQSRQTSIAPSNSTSSTVPPTTTIRPDERFDASTIAGFNADRTTNDAEDDRDEGPD</sequence>